<feature type="chain" id="PRO_5043384288" description="PLOD1-3-like GT domain-containing protein" evidence="1">
    <location>
        <begin position="20"/>
        <end position="340"/>
    </location>
</feature>
<keyword evidence="4" id="KW-1185">Reference proteome</keyword>
<protein>
    <recommendedName>
        <fullName evidence="2">PLOD1-3-like GT domain-containing protein</fullName>
    </recommendedName>
</protein>
<dbReference type="InterPro" id="IPR057589">
    <property type="entry name" value="GT_PLOD"/>
</dbReference>
<dbReference type="Pfam" id="PF25342">
    <property type="entry name" value="GT_PLOD"/>
    <property type="match status" value="1"/>
</dbReference>
<evidence type="ECO:0000313" key="4">
    <source>
        <dbReference type="Proteomes" id="UP001159042"/>
    </source>
</evidence>
<evidence type="ECO:0000313" key="3">
    <source>
        <dbReference type="EMBL" id="KAJ8912131.1"/>
    </source>
</evidence>
<organism evidence="3 4">
    <name type="scientific">Exocentrus adspersus</name>
    <dbReference type="NCBI Taxonomy" id="1586481"/>
    <lineage>
        <taxon>Eukaryota</taxon>
        <taxon>Metazoa</taxon>
        <taxon>Ecdysozoa</taxon>
        <taxon>Arthropoda</taxon>
        <taxon>Hexapoda</taxon>
        <taxon>Insecta</taxon>
        <taxon>Pterygota</taxon>
        <taxon>Neoptera</taxon>
        <taxon>Endopterygota</taxon>
        <taxon>Coleoptera</taxon>
        <taxon>Polyphaga</taxon>
        <taxon>Cucujiformia</taxon>
        <taxon>Chrysomeloidea</taxon>
        <taxon>Cerambycidae</taxon>
        <taxon>Lamiinae</taxon>
        <taxon>Acanthocinini</taxon>
        <taxon>Exocentrus</taxon>
    </lineage>
</organism>
<proteinExistence type="predicted"/>
<sequence length="340" mass="38852">MMFVTKIIALHILFLSVHCKETSDSRILVFTVATEAKDGYLRYLESAHEFNITPTVLGFGETWKGGDDIKRKPGGGWKINLLKEALAPYKTDTKNIFLFTDGYDVIFVNSLNEILNRFSRLNAKVLFGAESYCWPDPELASKYPEVTDGKRFLNSGMFMGYFPEILKLLERETVEDTDDDQLFFTKAYLNEEFRNSIQLKLDHKSEIFQNINGAATELEIYTTESKEGGPEVYTIKNVVTHTEPLILHGNGPSKLTMNYLSNYVPKMWNSVEGCIKCKQNNVNLSDISVAEFPSVLLAIFIELNTPFLEEQLEKLHMLEYPKNRMHLFIHNAVSTVKCIV</sequence>
<comment type="caution">
    <text evidence="3">The sequence shown here is derived from an EMBL/GenBank/DDBJ whole genome shotgun (WGS) entry which is preliminary data.</text>
</comment>
<dbReference type="InterPro" id="IPR050757">
    <property type="entry name" value="Collagen_mod_GT25"/>
</dbReference>
<dbReference type="PANTHER" id="PTHR10730">
    <property type="entry name" value="PROCOLLAGEN-LYSINE,2-OXOGLUTARATE 5-DIOXYGENASE/GLYCOSYLTRANSFERASE 25 FAMILY MEMBER"/>
    <property type="match status" value="1"/>
</dbReference>
<dbReference type="AlphaFoldDB" id="A0AAV8VE61"/>
<dbReference type="EMBL" id="JANEYG010000145">
    <property type="protein sequence ID" value="KAJ8912131.1"/>
    <property type="molecule type" value="Genomic_DNA"/>
</dbReference>
<reference evidence="3 4" key="1">
    <citation type="journal article" date="2023" name="Insect Mol. Biol.">
        <title>Genome sequencing provides insights into the evolution of gene families encoding plant cell wall-degrading enzymes in longhorned beetles.</title>
        <authorList>
            <person name="Shin N.R."/>
            <person name="Okamura Y."/>
            <person name="Kirsch R."/>
            <person name="Pauchet Y."/>
        </authorList>
    </citation>
    <scope>NUCLEOTIDE SEQUENCE [LARGE SCALE GENOMIC DNA]</scope>
    <source>
        <strain evidence="3">EAD_L_NR</strain>
    </source>
</reference>
<accession>A0AAV8VE61</accession>
<feature type="signal peptide" evidence="1">
    <location>
        <begin position="1"/>
        <end position="19"/>
    </location>
</feature>
<dbReference type="PANTHER" id="PTHR10730:SF45">
    <property type="entry name" value="PROCOLLAGEN-LYSINE,2-OXOGLUTARATE 5-DIOXYGENASE"/>
    <property type="match status" value="1"/>
</dbReference>
<gene>
    <name evidence="3" type="ORF">NQ315_013220</name>
</gene>
<dbReference type="GO" id="GO:0005783">
    <property type="term" value="C:endoplasmic reticulum"/>
    <property type="evidence" value="ECO:0007669"/>
    <property type="project" value="TreeGrafter"/>
</dbReference>
<evidence type="ECO:0000256" key="1">
    <source>
        <dbReference type="SAM" id="SignalP"/>
    </source>
</evidence>
<dbReference type="GO" id="GO:0008475">
    <property type="term" value="F:procollagen-lysine 5-dioxygenase activity"/>
    <property type="evidence" value="ECO:0007669"/>
    <property type="project" value="TreeGrafter"/>
</dbReference>
<evidence type="ECO:0000259" key="2">
    <source>
        <dbReference type="Pfam" id="PF25342"/>
    </source>
</evidence>
<dbReference type="Proteomes" id="UP001159042">
    <property type="component" value="Unassembled WGS sequence"/>
</dbReference>
<name>A0AAV8VE61_9CUCU</name>
<feature type="domain" description="PLOD1-3-like GT" evidence="2">
    <location>
        <begin position="25"/>
        <end position="274"/>
    </location>
</feature>
<keyword evidence="1" id="KW-0732">Signal</keyword>